<reference evidence="6" key="2">
    <citation type="submission" date="2020-05" db="UniProtKB">
        <authorList>
            <consortium name="EnsemblMetazoa"/>
        </authorList>
    </citation>
    <scope>IDENTIFICATION</scope>
    <source>
        <strain evidence="6">maculatus3</strain>
    </source>
</reference>
<keyword evidence="1" id="KW-0479">Metal-binding</keyword>
<feature type="region of interest" description="Disordered" evidence="4">
    <location>
        <begin position="97"/>
        <end position="128"/>
    </location>
</feature>
<dbReference type="EnsemblMetazoa" id="AMAM017900-RA">
    <property type="protein sequence ID" value="AMAM017900-PA"/>
    <property type="gene ID" value="AMAM017900"/>
</dbReference>
<evidence type="ECO:0000256" key="1">
    <source>
        <dbReference type="ARBA" id="ARBA00022723"/>
    </source>
</evidence>
<dbReference type="Gene3D" id="2.20.25.240">
    <property type="match status" value="2"/>
</dbReference>
<feature type="domain" description="FLYWCH-type" evidence="5">
    <location>
        <begin position="135"/>
        <end position="200"/>
    </location>
</feature>
<keyword evidence="2" id="KW-0863">Zinc-finger</keyword>
<dbReference type="PANTHER" id="PTHR31665:SF0">
    <property type="entry name" value="FLYWCH FAMILY MEMBER 2"/>
    <property type="match status" value="1"/>
</dbReference>
<proteinExistence type="predicted"/>
<dbReference type="Pfam" id="PF04500">
    <property type="entry name" value="FLYWCH"/>
    <property type="match status" value="2"/>
</dbReference>
<evidence type="ECO:0000256" key="2">
    <source>
        <dbReference type="ARBA" id="ARBA00022771"/>
    </source>
</evidence>
<dbReference type="PANTHER" id="PTHR31665">
    <property type="entry name" value="FLYWCH FAMILY MEMBER 2-RELATED"/>
    <property type="match status" value="1"/>
</dbReference>
<sequence length="221" mass="25728">MVLILDPLPEADDNFLFGLDKKRPTATTVHGGKHLFLTSRKGGLQLVHDNYLYRSNLRRQGRNGDVIYWECIYNRGQKCRGRLKTIGNSIYISNGKDISQKRKSSTHKSKSKYGRQSSPTATNHDKDETHKKMLFVRSSWGRKHLLYDGYMYASNKRVESTNTTYWRCTLFHRRNVQTLCEARCTVRDGQIIKMYGKHNHPPEVRNFSGKQVETDYCIHDP</sequence>
<keyword evidence="3" id="KW-0862">Zinc</keyword>
<dbReference type="Proteomes" id="UP000075901">
    <property type="component" value="Unassembled WGS sequence"/>
</dbReference>
<dbReference type="InterPro" id="IPR007588">
    <property type="entry name" value="Znf_FLYWCH"/>
</dbReference>
<dbReference type="VEuPathDB" id="VectorBase:AMAM017900"/>
<name>A0A182T1T0_9DIPT</name>
<organism evidence="6 7">
    <name type="scientific">Anopheles maculatus</name>
    <dbReference type="NCBI Taxonomy" id="74869"/>
    <lineage>
        <taxon>Eukaryota</taxon>
        <taxon>Metazoa</taxon>
        <taxon>Ecdysozoa</taxon>
        <taxon>Arthropoda</taxon>
        <taxon>Hexapoda</taxon>
        <taxon>Insecta</taxon>
        <taxon>Pterygota</taxon>
        <taxon>Neoptera</taxon>
        <taxon>Endopterygota</taxon>
        <taxon>Diptera</taxon>
        <taxon>Nematocera</taxon>
        <taxon>Culicoidea</taxon>
        <taxon>Culicidae</taxon>
        <taxon>Anophelinae</taxon>
        <taxon>Anopheles</taxon>
        <taxon>Anopheles maculatus group</taxon>
    </lineage>
</organism>
<evidence type="ECO:0000259" key="5">
    <source>
        <dbReference type="Pfam" id="PF04500"/>
    </source>
</evidence>
<evidence type="ECO:0000313" key="7">
    <source>
        <dbReference type="Proteomes" id="UP000075901"/>
    </source>
</evidence>
<dbReference type="InterPro" id="IPR040312">
    <property type="entry name" value="FWCH1/FWCH2"/>
</dbReference>
<protein>
    <recommendedName>
        <fullName evidence="5">FLYWCH-type domain-containing protein</fullName>
    </recommendedName>
</protein>
<keyword evidence="7" id="KW-1185">Reference proteome</keyword>
<reference evidence="7" key="1">
    <citation type="submission" date="2013-09" db="EMBL/GenBank/DDBJ databases">
        <title>The Genome Sequence of Anopheles maculatus species B.</title>
        <authorList>
            <consortium name="The Broad Institute Genomics Platform"/>
            <person name="Neafsey D.E."/>
            <person name="Besansky N."/>
            <person name="Howell P."/>
            <person name="Walton C."/>
            <person name="Young S.K."/>
            <person name="Zeng Q."/>
            <person name="Gargeya S."/>
            <person name="Fitzgerald M."/>
            <person name="Haas B."/>
            <person name="Abouelleil A."/>
            <person name="Allen A.W."/>
            <person name="Alvarado L."/>
            <person name="Arachchi H.M."/>
            <person name="Berlin A.M."/>
            <person name="Chapman S.B."/>
            <person name="Gainer-Dewar J."/>
            <person name="Goldberg J."/>
            <person name="Griggs A."/>
            <person name="Gujja S."/>
            <person name="Hansen M."/>
            <person name="Howarth C."/>
            <person name="Imamovic A."/>
            <person name="Ireland A."/>
            <person name="Larimer J."/>
            <person name="McCowan C."/>
            <person name="Murphy C."/>
            <person name="Pearson M."/>
            <person name="Poon T.W."/>
            <person name="Priest M."/>
            <person name="Roberts A."/>
            <person name="Saif S."/>
            <person name="Shea T."/>
            <person name="Sisk P."/>
            <person name="Sykes S."/>
            <person name="Wortman J."/>
            <person name="Nusbaum C."/>
            <person name="Birren B."/>
        </authorList>
    </citation>
    <scope>NUCLEOTIDE SEQUENCE [LARGE SCALE GENOMIC DNA]</scope>
    <source>
        <strain evidence="7">maculatus3</strain>
    </source>
</reference>
<feature type="compositionally biased region" description="Basic residues" evidence="4">
    <location>
        <begin position="101"/>
        <end position="113"/>
    </location>
</feature>
<dbReference type="GO" id="GO:0008270">
    <property type="term" value="F:zinc ion binding"/>
    <property type="evidence" value="ECO:0007669"/>
    <property type="project" value="UniProtKB-KW"/>
</dbReference>
<accession>A0A182T1T0</accession>
<dbReference type="AlphaFoldDB" id="A0A182T1T0"/>
<evidence type="ECO:0000313" key="6">
    <source>
        <dbReference type="EnsemblMetazoa" id="AMAM017900-PA"/>
    </source>
</evidence>
<feature type="domain" description="FLYWCH-type" evidence="5">
    <location>
        <begin position="36"/>
        <end position="94"/>
    </location>
</feature>
<evidence type="ECO:0000256" key="4">
    <source>
        <dbReference type="SAM" id="MobiDB-lite"/>
    </source>
</evidence>
<evidence type="ECO:0000256" key="3">
    <source>
        <dbReference type="ARBA" id="ARBA00022833"/>
    </source>
</evidence>